<dbReference type="AlphaFoldDB" id="A0AAJ0GCJ9"/>
<gene>
    <name evidence="3" type="ORF">LTR09_008263</name>
</gene>
<dbReference type="EMBL" id="JAWDJX010000031">
    <property type="protein sequence ID" value="KAK3050623.1"/>
    <property type="molecule type" value="Genomic_DNA"/>
</dbReference>
<keyword evidence="4" id="KW-1185">Reference proteome</keyword>
<feature type="region of interest" description="Disordered" evidence="2">
    <location>
        <begin position="12"/>
        <end position="31"/>
    </location>
</feature>
<accession>A0AAJ0GCJ9</accession>
<feature type="coiled-coil region" evidence="1">
    <location>
        <begin position="159"/>
        <end position="222"/>
    </location>
</feature>
<feature type="compositionally biased region" description="Basic and acidic residues" evidence="2">
    <location>
        <begin position="92"/>
        <end position="101"/>
    </location>
</feature>
<evidence type="ECO:0000256" key="1">
    <source>
        <dbReference type="SAM" id="Coils"/>
    </source>
</evidence>
<feature type="region of interest" description="Disordered" evidence="2">
    <location>
        <begin position="71"/>
        <end position="101"/>
    </location>
</feature>
<comment type="caution">
    <text evidence="3">The sequence shown here is derived from an EMBL/GenBank/DDBJ whole genome shotgun (WGS) entry which is preliminary data.</text>
</comment>
<evidence type="ECO:0000256" key="2">
    <source>
        <dbReference type="SAM" id="MobiDB-lite"/>
    </source>
</evidence>
<protein>
    <submittedName>
        <fullName evidence="3">Uncharacterized protein</fullName>
    </submittedName>
</protein>
<evidence type="ECO:0000313" key="4">
    <source>
        <dbReference type="Proteomes" id="UP001271007"/>
    </source>
</evidence>
<keyword evidence="1" id="KW-0175">Coiled coil</keyword>
<sequence length="489" mass="54690">MYQSGIAKVRAHLKSRRKEGRSQHGVATKSAREVVANTKKLWERVMNSGCIKGWDRPHCVRREKQSASVCSPEHSLPVAKAPRRRLQKKRPKVVDTGERQTRVAEDRISTADLEFAESPPRLIQADGANKACLAILPDGALGDQLLQVMEQNRTTGKANDQAYERLDDLDRRFNNVSLEVDRLRKKISTLEDCPPDEGRQDLLGLQQELRVQEHKQDNLERKRKAVDQAVKERQGKLGRNTNDFFTALRNVFVDGGVIKVNEDASSETSDSSSDDERPCRLLLATEAKADPEEELRGNYRWAKRYLYSAEDRLEDRYIEFEQLAEQRQQKELTAGEGAETSTAFGRRLFDLTRSYTQDIATAEAKVEAAKTAAIAAGVQLEGSDIDSRFLDDVNDGYRVSYDEAMMSLTNPGSVEKWLAGVPDAEVQDDAPETSDTAVESAGPVDGIDDVESDGWEAASVQICDSASLVAEGRWRQKIDGWREKCAMEG</sequence>
<name>A0AAJ0GCJ9_9PEZI</name>
<reference evidence="3" key="1">
    <citation type="submission" date="2023-04" db="EMBL/GenBank/DDBJ databases">
        <title>Black Yeasts Isolated from many extreme environments.</title>
        <authorList>
            <person name="Coleine C."/>
            <person name="Stajich J.E."/>
            <person name="Selbmann L."/>
        </authorList>
    </citation>
    <scope>NUCLEOTIDE SEQUENCE</scope>
    <source>
        <strain evidence="3">CCFEE 5312</strain>
    </source>
</reference>
<proteinExistence type="predicted"/>
<dbReference type="Proteomes" id="UP001271007">
    <property type="component" value="Unassembled WGS sequence"/>
</dbReference>
<evidence type="ECO:0000313" key="3">
    <source>
        <dbReference type="EMBL" id="KAK3050623.1"/>
    </source>
</evidence>
<feature type="region of interest" description="Disordered" evidence="2">
    <location>
        <begin position="426"/>
        <end position="453"/>
    </location>
</feature>
<feature type="compositionally biased region" description="Basic residues" evidence="2">
    <location>
        <begin position="81"/>
        <end position="91"/>
    </location>
</feature>
<organism evidence="3 4">
    <name type="scientific">Extremus antarcticus</name>
    <dbReference type="NCBI Taxonomy" id="702011"/>
    <lineage>
        <taxon>Eukaryota</taxon>
        <taxon>Fungi</taxon>
        <taxon>Dikarya</taxon>
        <taxon>Ascomycota</taxon>
        <taxon>Pezizomycotina</taxon>
        <taxon>Dothideomycetes</taxon>
        <taxon>Dothideomycetidae</taxon>
        <taxon>Mycosphaerellales</taxon>
        <taxon>Extremaceae</taxon>
        <taxon>Extremus</taxon>
    </lineage>
</organism>